<organism evidence="1 2">
    <name type="scientific">Candidatus Methanoperedens nitratireducens</name>
    <dbReference type="NCBI Taxonomy" id="1392998"/>
    <lineage>
        <taxon>Archaea</taxon>
        <taxon>Methanobacteriati</taxon>
        <taxon>Methanobacteriota</taxon>
        <taxon>Stenosarchaea group</taxon>
        <taxon>Methanomicrobia</taxon>
        <taxon>Methanosarcinales</taxon>
        <taxon>ANME-2 cluster</taxon>
        <taxon>Candidatus Methanoperedentaceae</taxon>
        <taxon>Candidatus Methanoperedens</taxon>
    </lineage>
</organism>
<dbReference type="EMBL" id="LKCM01000115">
    <property type="protein sequence ID" value="KPQ44050.1"/>
    <property type="molecule type" value="Genomic_DNA"/>
</dbReference>
<evidence type="ECO:0000313" key="1">
    <source>
        <dbReference type="EMBL" id="KPQ44050.1"/>
    </source>
</evidence>
<reference evidence="1 2" key="1">
    <citation type="submission" date="2015-09" db="EMBL/GenBank/DDBJ databases">
        <title>A metagenomics-based metabolic model of nitrate-dependent anaerobic oxidation of methane by Methanoperedens-like archaea.</title>
        <authorList>
            <person name="Arshad A."/>
            <person name="Speth D.R."/>
            <person name="De Graaf R.M."/>
            <person name="Op Den Camp H.J."/>
            <person name="Jetten M.S."/>
            <person name="Welte C.U."/>
        </authorList>
    </citation>
    <scope>NUCLEOTIDE SEQUENCE [LARGE SCALE GENOMIC DNA]</scope>
</reference>
<accession>A0A0N8KR62</accession>
<name>A0A0N8KR62_9EURY</name>
<sequence>MKFRREDPEMQAQRMGERVGVAGKGKRDIIIGILRRHLFIKNLSRLFGL</sequence>
<dbReference type="Proteomes" id="UP000050360">
    <property type="component" value="Unassembled WGS sequence"/>
</dbReference>
<evidence type="ECO:0000313" key="2">
    <source>
        <dbReference type="Proteomes" id="UP000050360"/>
    </source>
</evidence>
<comment type="caution">
    <text evidence="1">The sequence shown here is derived from an EMBL/GenBank/DDBJ whole genome shotgun (WGS) entry which is preliminary data.</text>
</comment>
<gene>
    <name evidence="1" type="ORF">MPEBLZ_01387</name>
</gene>
<proteinExistence type="predicted"/>
<dbReference type="AlphaFoldDB" id="A0A0N8KR62"/>
<protein>
    <submittedName>
        <fullName evidence="1">Uncharacterized protein</fullName>
    </submittedName>
</protein>